<gene>
    <name evidence="2" type="ORF">HT585_18130</name>
</gene>
<feature type="transmembrane region" description="Helical" evidence="1">
    <location>
        <begin position="41"/>
        <end position="62"/>
    </location>
</feature>
<feature type="transmembrane region" description="Helical" evidence="1">
    <location>
        <begin position="102"/>
        <end position="120"/>
    </location>
</feature>
<evidence type="ECO:0000256" key="1">
    <source>
        <dbReference type="SAM" id="Phobius"/>
    </source>
</evidence>
<dbReference type="RefSeq" id="WP_176354310.1">
    <property type="nucleotide sequence ID" value="NZ_JABWDU010000004.1"/>
</dbReference>
<organism evidence="2 3">
    <name type="scientific">Ensifer oleiphilus</name>
    <dbReference type="NCBI Taxonomy" id="2742698"/>
    <lineage>
        <taxon>Bacteria</taxon>
        <taxon>Pseudomonadati</taxon>
        <taxon>Pseudomonadota</taxon>
        <taxon>Alphaproteobacteria</taxon>
        <taxon>Hyphomicrobiales</taxon>
        <taxon>Rhizobiaceae</taxon>
        <taxon>Sinorhizobium/Ensifer group</taxon>
        <taxon>Ensifer</taxon>
    </lineage>
</organism>
<evidence type="ECO:0000313" key="3">
    <source>
        <dbReference type="Proteomes" id="UP000520198"/>
    </source>
</evidence>
<dbReference type="AlphaFoldDB" id="A0A7Y6Q822"/>
<sequence length="133" mass="14130">MLAAIPLLILPFAIYNLAMLGLFGGTAGLDAGVMSLSMLSGATWAMSFGDLLIVVALLLLFVEILKATRTGTRALMDHLLSMVLFIAFLVEFLLVAPAATQIFFILMTISFIDVIAGFSVSMRSAGRDVSIGL</sequence>
<feature type="transmembrane region" description="Helical" evidence="1">
    <location>
        <begin position="74"/>
        <end position="96"/>
    </location>
</feature>
<keyword evidence="1" id="KW-1133">Transmembrane helix</keyword>
<accession>A0A7Y6Q822</accession>
<dbReference type="EMBL" id="JABWDU010000004">
    <property type="protein sequence ID" value="NVD40793.1"/>
    <property type="molecule type" value="Genomic_DNA"/>
</dbReference>
<keyword evidence="1" id="KW-0472">Membrane</keyword>
<evidence type="ECO:0000313" key="2">
    <source>
        <dbReference type="EMBL" id="NVD40793.1"/>
    </source>
</evidence>
<reference evidence="2 3" key="1">
    <citation type="submission" date="2020-06" db="EMBL/GenBank/DDBJ databases">
        <authorList>
            <person name="Grouzdev D.S."/>
        </authorList>
    </citation>
    <scope>NUCLEOTIDE SEQUENCE [LARGE SCALE GENOMIC DNA]</scope>
    <source>
        <strain evidence="2 3">HO-A22</strain>
    </source>
</reference>
<proteinExistence type="predicted"/>
<comment type="caution">
    <text evidence="2">The sequence shown here is derived from an EMBL/GenBank/DDBJ whole genome shotgun (WGS) entry which is preliminary data.</text>
</comment>
<dbReference type="Proteomes" id="UP000520198">
    <property type="component" value="Unassembled WGS sequence"/>
</dbReference>
<keyword evidence="3" id="KW-1185">Reference proteome</keyword>
<keyword evidence="1" id="KW-0812">Transmembrane</keyword>
<evidence type="ECO:0008006" key="4">
    <source>
        <dbReference type="Google" id="ProtNLM"/>
    </source>
</evidence>
<name>A0A7Y6Q822_9HYPH</name>
<protein>
    <recommendedName>
        <fullName evidence="4">Transmembrane protein</fullName>
    </recommendedName>
</protein>